<accession>A0A917U8Q6</accession>
<dbReference type="Proteomes" id="UP000608890">
    <property type="component" value="Unassembled WGS sequence"/>
</dbReference>
<keyword evidence="2" id="KW-1185">Reference proteome</keyword>
<name>A0A917U8Q6_9ACTN</name>
<dbReference type="AlphaFoldDB" id="A0A917U8Q6"/>
<gene>
    <name evidence="1" type="ORF">GCM10011608_52210</name>
</gene>
<proteinExistence type="predicted"/>
<dbReference type="RefSeq" id="WP_189048945.1">
    <property type="nucleotide sequence ID" value="NZ_BMNB01000033.1"/>
</dbReference>
<reference evidence="1" key="1">
    <citation type="journal article" date="2014" name="Int. J. Syst. Evol. Microbiol.">
        <title>Complete genome sequence of Corynebacterium casei LMG S-19264T (=DSM 44701T), isolated from a smear-ripened cheese.</title>
        <authorList>
            <consortium name="US DOE Joint Genome Institute (JGI-PGF)"/>
            <person name="Walter F."/>
            <person name="Albersmeier A."/>
            <person name="Kalinowski J."/>
            <person name="Ruckert C."/>
        </authorList>
    </citation>
    <scope>NUCLEOTIDE SEQUENCE</scope>
    <source>
        <strain evidence="1">CGMCC 4.7312</strain>
    </source>
</reference>
<evidence type="ECO:0000313" key="2">
    <source>
        <dbReference type="Proteomes" id="UP000608890"/>
    </source>
</evidence>
<comment type="caution">
    <text evidence="1">The sequence shown here is derived from an EMBL/GenBank/DDBJ whole genome shotgun (WGS) entry which is preliminary data.</text>
</comment>
<reference evidence="1" key="2">
    <citation type="submission" date="2020-09" db="EMBL/GenBank/DDBJ databases">
        <authorList>
            <person name="Sun Q."/>
            <person name="Zhou Y."/>
        </authorList>
    </citation>
    <scope>NUCLEOTIDE SEQUENCE</scope>
    <source>
        <strain evidence="1">CGMCC 4.7312</strain>
    </source>
</reference>
<dbReference type="EMBL" id="BMNB01000033">
    <property type="protein sequence ID" value="GGM60667.1"/>
    <property type="molecule type" value="Genomic_DNA"/>
</dbReference>
<organism evidence="1 2">
    <name type="scientific">Micromonospora sonchi</name>
    <dbReference type="NCBI Taxonomy" id="1763543"/>
    <lineage>
        <taxon>Bacteria</taxon>
        <taxon>Bacillati</taxon>
        <taxon>Actinomycetota</taxon>
        <taxon>Actinomycetes</taxon>
        <taxon>Micromonosporales</taxon>
        <taxon>Micromonosporaceae</taxon>
        <taxon>Micromonospora</taxon>
    </lineage>
</organism>
<protein>
    <submittedName>
        <fullName evidence="1">Uncharacterized protein</fullName>
    </submittedName>
</protein>
<sequence length="212" mass="23552">MSKTWTSSALLLPLGQYFGTFYPKVGASERFQRVRLGPDVWDLDEQRFVLWALAHSTADRQEEQVWSLASLRDAATGQLPGVDCEPLLDSLLAEGLLAEVVLDTPDAVEFAQRHRLGSRMLGLGNSADEPWLWSIGFFDRPIVKVTRTVYNLWESGRSGESLWSACQSLAADERDTGGTDPELTDPEQLLTALLRALHPLLLASVVYLEPQP</sequence>
<evidence type="ECO:0000313" key="1">
    <source>
        <dbReference type="EMBL" id="GGM60667.1"/>
    </source>
</evidence>